<accession>A0A1P8EGV1</accession>
<dbReference type="Pfam" id="PF11162">
    <property type="entry name" value="DUF2946"/>
    <property type="match status" value="1"/>
</dbReference>
<dbReference type="AlphaFoldDB" id="A0A1P8EGV1"/>
<dbReference type="Proteomes" id="UP000185674">
    <property type="component" value="Chromosome"/>
</dbReference>
<proteinExistence type="predicted"/>
<dbReference type="RefSeq" id="WP_048764615.1">
    <property type="nucleotide sequence ID" value="NZ_BHGF01000033.1"/>
</dbReference>
<evidence type="ECO:0000313" key="1">
    <source>
        <dbReference type="EMBL" id="APV35417.1"/>
    </source>
</evidence>
<sequence>MSYGRLLGFFAVFLQIAVFLQPLLPEKYQVSPVCETIAQALQIGDFATTSVAHSEMSNHMHSHHATAHHLAEQKIKTDTSHHHHDMNHQCQYCVVYGHVVPLLDVDLSEVLVRIQVRYLAFKRTFFHVFFVLQQLFLIPQGRAPPLSLAI</sequence>
<reference evidence="1 2" key="1">
    <citation type="submission" date="2016-08" db="EMBL/GenBank/DDBJ databases">
        <title>Complete genome sequence of Acinetobacter baylyi strain GFJ2.</title>
        <authorList>
            <person name="Tabata M."/>
            <person name="Kuboki S."/>
            <person name="Gibu N."/>
            <person name="Kinouchi Y."/>
            <person name="Vangnai A."/>
            <person name="Kasai D."/>
            <person name="Fukuda M."/>
        </authorList>
    </citation>
    <scope>NUCLEOTIDE SEQUENCE [LARGE SCALE GENOMIC DNA]</scope>
    <source>
        <strain evidence="1 2">GFJ2</strain>
    </source>
</reference>
<gene>
    <name evidence="1" type="ORF">BEN76_05065</name>
</gene>
<dbReference type="eggNOG" id="ENOG5031RAD">
    <property type="taxonomic scope" value="Bacteria"/>
</dbReference>
<protein>
    <submittedName>
        <fullName evidence="1">DUF2946 domain-containing protein</fullName>
    </submittedName>
</protein>
<dbReference type="EMBL" id="CP016896">
    <property type="protein sequence ID" value="APV35417.1"/>
    <property type="molecule type" value="Genomic_DNA"/>
</dbReference>
<organism evidence="1 2">
    <name type="scientific">Acinetobacter soli</name>
    <dbReference type="NCBI Taxonomy" id="487316"/>
    <lineage>
        <taxon>Bacteria</taxon>
        <taxon>Pseudomonadati</taxon>
        <taxon>Pseudomonadota</taxon>
        <taxon>Gammaproteobacteria</taxon>
        <taxon>Moraxellales</taxon>
        <taxon>Moraxellaceae</taxon>
        <taxon>Acinetobacter</taxon>
    </lineage>
</organism>
<name>A0A1P8EGV1_9GAMM</name>
<dbReference type="KEGG" id="asol:BEN76_05065"/>
<dbReference type="InterPro" id="IPR021333">
    <property type="entry name" value="DUF2946"/>
</dbReference>
<evidence type="ECO:0000313" key="2">
    <source>
        <dbReference type="Proteomes" id="UP000185674"/>
    </source>
</evidence>
<dbReference type="STRING" id="487316.BEN76_05065"/>